<evidence type="ECO:0000259" key="7">
    <source>
        <dbReference type="Pfam" id="PF10283"/>
    </source>
</evidence>
<feature type="domain" description="PBZ-type" evidence="7">
    <location>
        <begin position="5"/>
        <end position="29"/>
    </location>
</feature>
<dbReference type="InterPro" id="IPR019406">
    <property type="entry name" value="APLF_PBZ"/>
</dbReference>
<proteinExistence type="inferred from homology"/>
<comment type="subcellular location">
    <subcellularLocation>
        <location evidence="2">Chromosome</location>
    </subcellularLocation>
    <subcellularLocation>
        <location evidence="1">Nucleus</location>
    </subcellularLocation>
</comment>
<keyword evidence="5" id="KW-0539">Nucleus</keyword>
<comment type="caution">
    <text evidence="8">The sequence shown here is derived from an EMBL/GenBank/DDBJ whole genome shotgun (WGS) entry which is preliminary data.</text>
</comment>
<feature type="compositionally biased region" description="Basic and acidic residues" evidence="6">
    <location>
        <begin position="125"/>
        <end position="136"/>
    </location>
</feature>
<name>A0AAW2HS82_9NEOP</name>
<evidence type="ECO:0000256" key="5">
    <source>
        <dbReference type="ARBA" id="ARBA00023242"/>
    </source>
</evidence>
<dbReference type="GO" id="GO:0005694">
    <property type="term" value="C:chromosome"/>
    <property type="evidence" value="ECO:0007669"/>
    <property type="project" value="UniProtKB-SubCell"/>
</dbReference>
<reference evidence="8" key="1">
    <citation type="journal article" date="2024" name="Gigascience">
        <title>Chromosome-level genome of the poultry shaft louse Menopon gallinae provides insight into the host-switching and adaptive evolution of parasitic lice.</title>
        <authorList>
            <person name="Xu Y."/>
            <person name="Ma L."/>
            <person name="Liu S."/>
            <person name="Liang Y."/>
            <person name="Liu Q."/>
            <person name="He Z."/>
            <person name="Tian L."/>
            <person name="Duan Y."/>
            <person name="Cai W."/>
            <person name="Li H."/>
            <person name="Song F."/>
        </authorList>
    </citation>
    <scope>NUCLEOTIDE SEQUENCE</scope>
    <source>
        <strain evidence="8">Cailab_2023a</strain>
    </source>
</reference>
<dbReference type="Pfam" id="PF10228">
    <property type="entry name" value="HPF1"/>
    <property type="match status" value="1"/>
</dbReference>
<feature type="compositionally biased region" description="Basic and acidic residues" evidence="6">
    <location>
        <begin position="73"/>
        <end position="89"/>
    </location>
</feature>
<dbReference type="InterPro" id="IPR019361">
    <property type="entry name" value="HPF1"/>
</dbReference>
<feature type="compositionally biased region" description="Basic and acidic residues" evidence="6">
    <location>
        <begin position="23"/>
        <end position="63"/>
    </location>
</feature>
<dbReference type="AlphaFoldDB" id="A0AAW2HS82"/>
<gene>
    <name evidence="8" type="ORF">PYX00_005632</name>
</gene>
<evidence type="ECO:0000256" key="3">
    <source>
        <dbReference type="ARBA" id="ARBA00010803"/>
    </source>
</evidence>
<dbReference type="PANTHER" id="PTHR13386">
    <property type="entry name" value="HISTONE PARYLATION FACTOR 1"/>
    <property type="match status" value="1"/>
</dbReference>
<dbReference type="GO" id="GO:0042393">
    <property type="term" value="F:histone binding"/>
    <property type="evidence" value="ECO:0007669"/>
    <property type="project" value="InterPro"/>
</dbReference>
<dbReference type="GO" id="GO:0072572">
    <property type="term" value="F:poly-ADP-D-ribose binding"/>
    <property type="evidence" value="ECO:0007669"/>
    <property type="project" value="TreeGrafter"/>
</dbReference>
<dbReference type="Pfam" id="PF10283">
    <property type="entry name" value="zf-CCHH"/>
    <property type="match status" value="1"/>
</dbReference>
<keyword evidence="4" id="KW-0158">Chromosome</keyword>
<organism evidence="8">
    <name type="scientific">Menopon gallinae</name>
    <name type="common">poultry shaft louse</name>
    <dbReference type="NCBI Taxonomy" id="328185"/>
    <lineage>
        <taxon>Eukaryota</taxon>
        <taxon>Metazoa</taxon>
        <taxon>Ecdysozoa</taxon>
        <taxon>Arthropoda</taxon>
        <taxon>Hexapoda</taxon>
        <taxon>Insecta</taxon>
        <taxon>Pterygota</taxon>
        <taxon>Neoptera</taxon>
        <taxon>Paraneoptera</taxon>
        <taxon>Psocodea</taxon>
        <taxon>Troctomorpha</taxon>
        <taxon>Phthiraptera</taxon>
        <taxon>Amblycera</taxon>
        <taxon>Menoponidae</taxon>
        <taxon>Menopon</taxon>
    </lineage>
</organism>
<comment type="similarity">
    <text evidence="3">Belongs to the HPF1 family.</text>
</comment>
<dbReference type="GO" id="GO:0006974">
    <property type="term" value="P:DNA damage response"/>
    <property type="evidence" value="ECO:0007669"/>
    <property type="project" value="InterPro"/>
</dbReference>
<protein>
    <recommendedName>
        <fullName evidence="7">PBZ-type domain-containing protein</fullName>
    </recommendedName>
</protein>
<feature type="region of interest" description="Disordered" evidence="6">
    <location>
        <begin position="21"/>
        <end position="136"/>
    </location>
</feature>
<evidence type="ECO:0000256" key="2">
    <source>
        <dbReference type="ARBA" id="ARBA00004286"/>
    </source>
</evidence>
<dbReference type="EMBL" id="JARGDH010000003">
    <property type="protein sequence ID" value="KAL0272790.1"/>
    <property type="molecule type" value="Genomic_DNA"/>
</dbReference>
<evidence type="ECO:0000256" key="6">
    <source>
        <dbReference type="SAM" id="MobiDB-lite"/>
    </source>
</evidence>
<evidence type="ECO:0000256" key="1">
    <source>
        <dbReference type="ARBA" id="ARBA00004123"/>
    </source>
</evidence>
<accession>A0AAW2HS82</accession>
<evidence type="ECO:0000256" key="4">
    <source>
        <dbReference type="ARBA" id="ARBA00022454"/>
    </source>
</evidence>
<dbReference type="GO" id="GO:0005634">
    <property type="term" value="C:nucleus"/>
    <property type="evidence" value="ECO:0007669"/>
    <property type="project" value="UniProtKB-SubCell"/>
</dbReference>
<sequence length="444" mass="50609">MANKKPICKYGNKCYRKNQKHLQAYEHPSENSVCTEKDGKKEKNTKDQKAPERQDLTRGKKESSNGNKRKNGHHAEKETVEVKKAKTSEELDADTNEGSKDESSSDDSDSCDEKSQSWTYIKTPAEPEKLSDEDTLKGASKQEIIKYYYLVDMPDDFYSFFNFCESTNKDEPLSVMKEFGLHLVGPFDILAGKDVKVSNKELMLCHWRHFYDPPEFQTVLNSDSRFHIGYWRDVPKEVPDFVASNNPSQDCLFKVEGENLFGAAHNYLTQYIKTCDPFSKTKAAKFKESLSKWAQDNKFTLEKSTSKIKARQRRVNSKTFHGAGIVVPVDKKTDVGYRPLIETDAKLKKLCQQIADAKDESERESLMEKLQPLITFANIANDECDFGNSLELGIDLFCMGSPVFHNAAEHLLTTAYSLLNRSEFGEIIKAHLKNRRNEANVSVL</sequence>
<evidence type="ECO:0000313" key="8">
    <source>
        <dbReference type="EMBL" id="KAL0272790.1"/>
    </source>
</evidence>
<dbReference type="PANTHER" id="PTHR13386:SF1">
    <property type="entry name" value="HISTONE PARYLATION FACTOR 1"/>
    <property type="match status" value="1"/>
</dbReference>